<dbReference type="eggNOG" id="COG4912">
    <property type="taxonomic scope" value="Bacteria"/>
</dbReference>
<protein>
    <recommendedName>
        <fullName evidence="3">DNA alkylation repair enzyme</fullName>
    </recommendedName>
</protein>
<evidence type="ECO:0000313" key="2">
    <source>
        <dbReference type="Proteomes" id="UP000002432"/>
    </source>
</evidence>
<organism evidence="1 2">
    <name type="scientific">Koribacter versatilis (strain Ellin345)</name>
    <dbReference type="NCBI Taxonomy" id="204669"/>
    <lineage>
        <taxon>Bacteria</taxon>
        <taxon>Pseudomonadati</taxon>
        <taxon>Acidobacteriota</taxon>
        <taxon>Terriglobia</taxon>
        <taxon>Terriglobales</taxon>
        <taxon>Candidatus Korobacteraceae</taxon>
        <taxon>Candidatus Korobacter</taxon>
    </lineage>
</organism>
<dbReference type="Gene3D" id="1.25.10.90">
    <property type="match status" value="1"/>
</dbReference>
<reference evidence="1 2" key="1">
    <citation type="journal article" date="2009" name="Appl. Environ. Microbiol.">
        <title>Three genomes from the phylum Acidobacteria provide insight into the lifestyles of these microorganisms in soils.</title>
        <authorList>
            <person name="Ward N.L."/>
            <person name="Challacombe J.F."/>
            <person name="Janssen P.H."/>
            <person name="Henrissat B."/>
            <person name="Coutinho P.M."/>
            <person name="Wu M."/>
            <person name="Xie G."/>
            <person name="Haft D.H."/>
            <person name="Sait M."/>
            <person name="Badger J."/>
            <person name="Barabote R.D."/>
            <person name="Bradley B."/>
            <person name="Brettin T.S."/>
            <person name="Brinkac L.M."/>
            <person name="Bruce D."/>
            <person name="Creasy T."/>
            <person name="Daugherty S.C."/>
            <person name="Davidsen T.M."/>
            <person name="DeBoy R.T."/>
            <person name="Detter J.C."/>
            <person name="Dodson R.J."/>
            <person name="Durkin A.S."/>
            <person name="Ganapathy A."/>
            <person name="Gwinn-Giglio M."/>
            <person name="Han C.S."/>
            <person name="Khouri H."/>
            <person name="Kiss H."/>
            <person name="Kothari S.P."/>
            <person name="Madupu R."/>
            <person name="Nelson K.E."/>
            <person name="Nelson W.C."/>
            <person name="Paulsen I."/>
            <person name="Penn K."/>
            <person name="Ren Q."/>
            <person name="Rosovitz M.J."/>
            <person name="Selengut J.D."/>
            <person name="Shrivastava S."/>
            <person name="Sullivan S.A."/>
            <person name="Tapia R."/>
            <person name="Thompson L.S."/>
            <person name="Watkins K.L."/>
            <person name="Yang Q."/>
            <person name="Yu C."/>
            <person name="Zafar N."/>
            <person name="Zhou L."/>
            <person name="Kuske C.R."/>
        </authorList>
    </citation>
    <scope>NUCLEOTIDE SEQUENCE [LARGE SCALE GENOMIC DNA]</scope>
    <source>
        <strain evidence="1 2">Ellin345</strain>
    </source>
</reference>
<dbReference type="PANTHER" id="PTHR34070">
    <property type="entry name" value="ARMADILLO-TYPE FOLD"/>
    <property type="match status" value="1"/>
</dbReference>
<dbReference type="InterPro" id="IPR014825">
    <property type="entry name" value="DNA_alkylation"/>
</dbReference>
<dbReference type="KEGG" id="aba:Acid345_4207"/>
<proteinExistence type="predicted"/>
<dbReference type="Proteomes" id="UP000002432">
    <property type="component" value="Chromosome"/>
</dbReference>
<dbReference type="InterPro" id="IPR016024">
    <property type="entry name" value="ARM-type_fold"/>
</dbReference>
<dbReference type="Pfam" id="PF08713">
    <property type="entry name" value="DNA_alkylation"/>
    <property type="match status" value="1"/>
</dbReference>
<evidence type="ECO:0000313" key="1">
    <source>
        <dbReference type="EMBL" id="ABF43207.1"/>
    </source>
</evidence>
<dbReference type="STRING" id="204669.Acid345_4207"/>
<dbReference type="AlphaFoldDB" id="Q1IIU3"/>
<dbReference type="PANTHER" id="PTHR34070:SF1">
    <property type="entry name" value="DNA ALKYLATION REPAIR PROTEIN"/>
    <property type="match status" value="1"/>
</dbReference>
<dbReference type="CDD" id="cd06561">
    <property type="entry name" value="AlkD_like"/>
    <property type="match status" value="1"/>
</dbReference>
<dbReference type="EnsemblBacteria" id="ABF43207">
    <property type="protein sequence ID" value="ABF43207"/>
    <property type="gene ID" value="Acid345_4207"/>
</dbReference>
<keyword evidence="2" id="KW-1185">Reference proteome</keyword>
<dbReference type="SUPFAM" id="SSF48371">
    <property type="entry name" value="ARM repeat"/>
    <property type="match status" value="1"/>
</dbReference>
<accession>Q1IIU3</accession>
<dbReference type="RefSeq" id="WP_011525006.1">
    <property type="nucleotide sequence ID" value="NC_008009.1"/>
</dbReference>
<name>Q1IIU3_KORVE</name>
<dbReference type="HOGENOM" id="CLU_079880_2_0_0"/>
<dbReference type="EMBL" id="CP000360">
    <property type="protein sequence ID" value="ABF43207.1"/>
    <property type="molecule type" value="Genomic_DNA"/>
</dbReference>
<evidence type="ECO:0008006" key="3">
    <source>
        <dbReference type="Google" id="ProtNLM"/>
    </source>
</evidence>
<sequence length="245" mass="28254">MKPASYIASHLRTVLKNGGSAPHTKEVEWFFKHEVKSRGWYTQEIRKVARRFTKVLKHDAGLPYLIEVADQLFQGEVLEEKVLAVLLLERETAAFGDREFRLFEKWLDRIGSWADHDGVVHSLIAPMLVGDPKRQERAFKWARSKDRWHRRATAVSLIRVARAKQSFAQIQRVTEALLGDEDDMVQKGLGWLLRETAKADPKTTIPYLMKIRERAPRLVLRTACEKLSSKDRARILAKSTARTVQ</sequence>
<gene>
    <name evidence="1" type="ordered locus">Acid345_4207</name>
</gene>
<dbReference type="OrthoDB" id="9775346at2"/>